<feature type="domain" description="Fe/B12 periplasmic-binding" evidence="2">
    <location>
        <begin position="41"/>
        <end position="286"/>
    </location>
</feature>
<evidence type="ECO:0000259" key="2">
    <source>
        <dbReference type="PROSITE" id="PS50983"/>
    </source>
</evidence>
<feature type="chain" id="PRO_5027018961" evidence="1">
    <location>
        <begin position="35"/>
        <end position="286"/>
    </location>
</feature>
<dbReference type="InterPro" id="IPR050902">
    <property type="entry name" value="ABC_Transporter_SBP"/>
</dbReference>
<protein>
    <submittedName>
        <fullName evidence="3">ABC transporter substrate-binding protein</fullName>
    </submittedName>
</protein>
<dbReference type="PROSITE" id="PS50983">
    <property type="entry name" value="FE_B12_PBP"/>
    <property type="match status" value="1"/>
</dbReference>
<evidence type="ECO:0000313" key="3">
    <source>
        <dbReference type="EMBL" id="MXN16244.1"/>
    </source>
</evidence>
<feature type="signal peptide" evidence="1">
    <location>
        <begin position="1"/>
        <end position="34"/>
    </location>
</feature>
<dbReference type="Gene3D" id="3.40.50.1980">
    <property type="entry name" value="Nitrogenase molybdenum iron protein domain"/>
    <property type="match status" value="2"/>
</dbReference>
<dbReference type="AlphaFoldDB" id="A0A6L7FVW4"/>
<reference evidence="3 4" key="1">
    <citation type="submission" date="2019-12" db="EMBL/GenBank/DDBJ databases">
        <authorList>
            <person name="Li M."/>
        </authorList>
    </citation>
    <scope>NUCLEOTIDE SEQUENCE [LARGE SCALE GENOMIC DNA]</scope>
    <source>
        <strain evidence="3 4">GBMRC 2024</strain>
    </source>
</reference>
<dbReference type="EMBL" id="WUMU01000001">
    <property type="protein sequence ID" value="MXN16244.1"/>
    <property type="molecule type" value="Genomic_DNA"/>
</dbReference>
<proteinExistence type="predicted"/>
<name>A0A6L7FVW4_9RHOB</name>
<dbReference type="InterPro" id="IPR002491">
    <property type="entry name" value="ABC_transptr_periplasmic_BD"/>
</dbReference>
<dbReference type="Proteomes" id="UP000477911">
    <property type="component" value="Unassembled WGS sequence"/>
</dbReference>
<accession>A0A6L7FVW4</accession>
<dbReference type="RefSeq" id="WP_160890797.1">
    <property type="nucleotide sequence ID" value="NZ_WUMU01000001.1"/>
</dbReference>
<dbReference type="Pfam" id="PF01497">
    <property type="entry name" value="Peripla_BP_2"/>
    <property type="match status" value="1"/>
</dbReference>
<gene>
    <name evidence="3" type="ORF">GR170_00225</name>
</gene>
<keyword evidence="4" id="KW-1185">Reference proteome</keyword>
<sequence>MPVSAATARLSRRPVLSRVRLSLLALLLATPVLAADPAPRRVVSMNLCTDQLAMLLAAPGQLVSVSRLAADPRSSAMAQQARSYPQNHGQAEEIWQMRPDLVIAGSYTARATVTLLKRLGVPVLQVQPARSLSDVDKLLRQVGDALGRTAQADTLIADFDTRLAALRAEVRRRPRAAIYQANGYSSGDATLAGEILEAAGFDNVAGPGGGTFLPLEKLVMADPEVLITSVPYPGASRAEEILHHPVVRDIRARSHTTTVLDHDWICGTPHVLEAIAALAETRKALE</sequence>
<dbReference type="SUPFAM" id="SSF53807">
    <property type="entry name" value="Helical backbone' metal receptor"/>
    <property type="match status" value="1"/>
</dbReference>
<dbReference type="PANTHER" id="PTHR30535">
    <property type="entry name" value="VITAMIN B12-BINDING PROTEIN"/>
    <property type="match status" value="1"/>
</dbReference>
<comment type="caution">
    <text evidence="3">The sequence shown here is derived from an EMBL/GenBank/DDBJ whole genome shotgun (WGS) entry which is preliminary data.</text>
</comment>
<keyword evidence="1" id="KW-0732">Signal</keyword>
<evidence type="ECO:0000256" key="1">
    <source>
        <dbReference type="SAM" id="SignalP"/>
    </source>
</evidence>
<organism evidence="3 4">
    <name type="scientific">Pseudooceanicola albus</name>
    <dbReference type="NCBI Taxonomy" id="2692189"/>
    <lineage>
        <taxon>Bacteria</taxon>
        <taxon>Pseudomonadati</taxon>
        <taxon>Pseudomonadota</taxon>
        <taxon>Alphaproteobacteria</taxon>
        <taxon>Rhodobacterales</taxon>
        <taxon>Paracoccaceae</taxon>
        <taxon>Pseudooceanicola</taxon>
    </lineage>
</organism>
<dbReference type="PANTHER" id="PTHR30535:SF34">
    <property type="entry name" value="MOLYBDATE-BINDING PROTEIN MOLA"/>
    <property type="match status" value="1"/>
</dbReference>
<evidence type="ECO:0000313" key="4">
    <source>
        <dbReference type="Proteomes" id="UP000477911"/>
    </source>
</evidence>